<evidence type="ECO:0000256" key="3">
    <source>
        <dbReference type="ARBA" id="ARBA00011245"/>
    </source>
</evidence>
<dbReference type="GO" id="GO:0032366">
    <property type="term" value="P:intracellular sterol transport"/>
    <property type="evidence" value="ECO:0007669"/>
    <property type="project" value="InterPro"/>
</dbReference>
<feature type="domain" description="MD-2-related lipid-recognition" evidence="8">
    <location>
        <begin position="26"/>
        <end position="141"/>
    </location>
</feature>
<dbReference type="Gene3D" id="2.60.40.770">
    <property type="match status" value="1"/>
</dbReference>
<keyword evidence="5 7" id="KW-0732">Signal</keyword>
<evidence type="ECO:0000256" key="5">
    <source>
        <dbReference type="ARBA" id="ARBA00022729"/>
    </source>
</evidence>
<evidence type="ECO:0000256" key="7">
    <source>
        <dbReference type="SAM" id="SignalP"/>
    </source>
</evidence>
<keyword evidence="10" id="KW-1185">Reference proteome</keyword>
<name>W1NEY8_AMBTC</name>
<dbReference type="KEGG" id="atr:18421626"/>
<dbReference type="STRING" id="13333.W1NEY8"/>
<dbReference type="AlphaFoldDB" id="W1NEY8"/>
<protein>
    <recommendedName>
        <fullName evidence="8">MD-2-related lipid-recognition domain-containing protein</fullName>
    </recommendedName>
</protein>
<evidence type="ECO:0000259" key="8">
    <source>
        <dbReference type="SMART" id="SM00737"/>
    </source>
</evidence>
<dbReference type="OrthoDB" id="6409159at2759"/>
<comment type="function">
    <text evidence="1">Catalyzes the intermembrane transfer of phosphatidylglycerol and phosphatidylinositol.</text>
</comment>
<dbReference type="CDD" id="cd00917">
    <property type="entry name" value="PG-PI_TP"/>
    <property type="match status" value="1"/>
</dbReference>
<dbReference type="PANTHER" id="PTHR11306:SF0">
    <property type="entry name" value="PHOSPHATIDYLGLYCEROL_PHOSPHATIDYLINOSITOL TRANSFER PROTEIN"/>
    <property type="match status" value="1"/>
</dbReference>
<dbReference type="Pfam" id="PF02221">
    <property type="entry name" value="E1_DerP2_DerF2"/>
    <property type="match status" value="1"/>
</dbReference>
<organism evidence="9 10">
    <name type="scientific">Amborella trichopoda</name>
    <dbReference type="NCBI Taxonomy" id="13333"/>
    <lineage>
        <taxon>Eukaryota</taxon>
        <taxon>Viridiplantae</taxon>
        <taxon>Streptophyta</taxon>
        <taxon>Embryophyta</taxon>
        <taxon>Tracheophyta</taxon>
        <taxon>Spermatophyta</taxon>
        <taxon>Magnoliopsida</taxon>
        <taxon>Amborellales</taxon>
        <taxon>Amborellaceae</taxon>
        <taxon>Amborella</taxon>
    </lineage>
</organism>
<dbReference type="EMBL" id="KI397628">
    <property type="protein sequence ID" value="ERM93675.1"/>
    <property type="molecule type" value="Genomic_DNA"/>
</dbReference>
<dbReference type="Gramene" id="ERM93675">
    <property type="protein sequence ID" value="ERM93675"/>
    <property type="gene ID" value="AMTR_s00004p00170000"/>
</dbReference>
<keyword evidence="4" id="KW-0813">Transport</keyword>
<dbReference type="InterPro" id="IPR039670">
    <property type="entry name" value="NPC2-like"/>
</dbReference>
<dbReference type="InterPro" id="IPR033917">
    <property type="entry name" value="ML_PG-PI_TP"/>
</dbReference>
<dbReference type="GO" id="GO:0032934">
    <property type="term" value="F:sterol binding"/>
    <property type="evidence" value="ECO:0000318"/>
    <property type="project" value="GO_Central"/>
</dbReference>
<dbReference type="SMART" id="SM00737">
    <property type="entry name" value="ML"/>
    <property type="match status" value="1"/>
</dbReference>
<comment type="similarity">
    <text evidence="2">Belongs to the NPC2 family.</text>
</comment>
<dbReference type="InterPro" id="IPR003172">
    <property type="entry name" value="ML_dom"/>
</dbReference>
<proteinExistence type="inferred from homology"/>
<reference evidence="10" key="1">
    <citation type="journal article" date="2013" name="Science">
        <title>The Amborella genome and the evolution of flowering plants.</title>
        <authorList>
            <consortium name="Amborella Genome Project"/>
        </authorList>
    </citation>
    <scope>NUCLEOTIDE SEQUENCE [LARGE SCALE GENOMIC DNA]</scope>
</reference>
<dbReference type="InterPro" id="IPR014756">
    <property type="entry name" value="Ig_E-set"/>
</dbReference>
<feature type="chain" id="PRO_5004806598" description="MD-2-related lipid-recognition domain-containing protein" evidence="7">
    <location>
        <begin position="24"/>
        <end position="152"/>
    </location>
</feature>
<dbReference type="OMA" id="NHELSCI"/>
<dbReference type="SUPFAM" id="SSF81296">
    <property type="entry name" value="E set domains"/>
    <property type="match status" value="1"/>
</dbReference>
<dbReference type="PANTHER" id="PTHR11306">
    <property type="entry name" value="NIEMANN PICK TYPE C2 PROTEIN NPC2-RELATED"/>
    <property type="match status" value="1"/>
</dbReference>
<evidence type="ECO:0000256" key="6">
    <source>
        <dbReference type="ARBA" id="ARBA00023055"/>
    </source>
</evidence>
<evidence type="ECO:0000313" key="10">
    <source>
        <dbReference type="Proteomes" id="UP000017836"/>
    </source>
</evidence>
<dbReference type="HOGENOM" id="CLU_097982_1_0_1"/>
<comment type="subunit">
    <text evidence="3">Monomer.</text>
</comment>
<dbReference type="GO" id="GO:0015918">
    <property type="term" value="P:sterol transport"/>
    <property type="evidence" value="ECO:0000318"/>
    <property type="project" value="GO_Central"/>
</dbReference>
<accession>W1NEY8</accession>
<dbReference type="Proteomes" id="UP000017836">
    <property type="component" value="Unassembled WGS sequence"/>
</dbReference>
<keyword evidence="6" id="KW-0445">Lipid transport</keyword>
<evidence type="ECO:0000256" key="1">
    <source>
        <dbReference type="ARBA" id="ARBA00002053"/>
    </source>
</evidence>
<gene>
    <name evidence="9" type="ORF">AMTR_s00004p00170000</name>
</gene>
<dbReference type="FunFam" id="2.60.40.770:FF:000002">
    <property type="entry name" value="putative phosphatidylglycerol/phosphatidylinositol transfer protein DDB_G0282179"/>
    <property type="match status" value="1"/>
</dbReference>
<evidence type="ECO:0000256" key="2">
    <source>
        <dbReference type="ARBA" id="ARBA00006370"/>
    </source>
</evidence>
<dbReference type="eggNOG" id="KOG4680">
    <property type="taxonomic scope" value="Eukaryota"/>
</dbReference>
<feature type="signal peptide" evidence="7">
    <location>
        <begin position="1"/>
        <end position="23"/>
    </location>
</feature>
<evidence type="ECO:0000313" key="9">
    <source>
        <dbReference type="EMBL" id="ERM93675.1"/>
    </source>
</evidence>
<evidence type="ECO:0000256" key="4">
    <source>
        <dbReference type="ARBA" id="ARBA00022448"/>
    </source>
</evidence>
<sequence>MAKASLRFVLPLMALFILPIVQAKEVEYCDKKGNYLVKVSGMEVDPDPVERGKQATFSISASTEAPLSEGKLIIEVFIFGIHVHSETHDLCSETSCPIASGNFVLKHAQVLPTYTPPGSYTLKMKMLGSDGKQLTCINFGFSIGFGESIADI</sequence>